<reference evidence="1 2" key="1">
    <citation type="journal article" date="2018" name="Mol. Biol. Evol.">
        <title>Broad Genomic Sampling Reveals a Smut Pathogenic Ancestry of the Fungal Clade Ustilaginomycotina.</title>
        <authorList>
            <person name="Kijpornyongpan T."/>
            <person name="Mondo S.J."/>
            <person name="Barry K."/>
            <person name="Sandor L."/>
            <person name="Lee J."/>
            <person name="Lipzen A."/>
            <person name="Pangilinan J."/>
            <person name="LaButti K."/>
            <person name="Hainaut M."/>
            <person name="Henrissat B."/>
            <person name="Grigoriev I.V."/>
            <person name="Spatafora J.W."/>
            <person name="Aime M.C."/>
        </authorList>
    </citation>
    <scope>NUCLEOTIDE SEQUENCE [LARGE SCALE GENOMIC DNA]</scope>
    <source>
        <strain evidence="1 2">MCA 4198</strain>
    </source>
</reference>
<accession>A0A316YMN1</accession>
<evidence type="ECO:0000313" key="1">
    <source>
        <dbReference type="EMBL" id="PWN90326.1"/>
    </source>
</evidence>
<dbReference type="OrthoDB" id="3358788at2759"/>
<gene>
    <name evidence="1" type="ORF">FA10DRAFT_266815</name>
</gene>
<evidence type="ECO:0000313" key="2">
    <source>
        <dbReference type="Proteomes" id="UP000245768"/>
    </source>
</evidence>
<dbReference type="AlphaFoldDB" id="A0A316YMN1"/>
<dbReference type="Proteomes" id="UP000245768">
    <property type="component" value="Unassembled WGS sequence"/>
</dbReference>
<protein>
    <submittedName>
        <fullName evidence="1">Uncharacterized protein</fullName>
    </submittedName>
</protein>
<dbReference type="InParanoid" id="A0A316YMN1"/>
<name>A0A316YMN1_9BASI</name>
<dbReference type="GeneID" id="37043568"/>
<organism evidence="1 2">
    <name type="scientific">Acaromyces ingoldii</name>
    <dbReference type="NCBI Taxonomy" id="215250"/>
    <lineage>
        <taxon>Eukaryota</taxon>
        <taxon>Fungi</taxon>
        <taxon>Dikarya</taxon>
        <taxon>Basidiomycota</taxon>
        <taxon>Ustilaginomycotina</taxon>
        <taxon>Exobasidiomycetes</taxon>
        <taxon>Exobasidiales</taxon>
        <taxon>Cryptobasidiaceae</taxon>
        <taxon>Acaromyces</taxon>
    </lineage>
</organism>
<proteinExistence type="predicted"/>
<sequence>MTFFRALSRAFSSPARPRPSAGALSYPRFAGPTPAFAVYAPPTLLLFSYFSSTAPIHADEARPKSKSSTLFRAASPAALRNPVTNLVFLRVRDDADERRAHEGWVGYFREAGFDCVEMNLDIVGASSDDEGAWSKELEGQLRLLSLQRAPLLFCRSPASTDAATSHIGSGSARASGLVLVVPSEEKRQEVQARLDELKIDTKRNRVLIVVESEGKDDSAIRSVERWITSEGLA</sequence>
<dbReference type="EMBL" id="KZ819636">
    <property type="protein sequence ID" value="PWN90326.1"/>
    <property type="molecule type" value="Genomic_DNA"/>
</dbReference>
<keyword evidence="2" id="KW-1185">Reference proteome</keyword>
<dbReference type="RefSeq" id="XP_025377524.1">
    <property type="nucleotide sequence ID" value="XM_025521652.1"/>
</dbReference>